<sequence length="194" mass="21988">MSSDTLWHTRLHPPIHHQNPHRNDHYLDKTTICIGIDIFLLLTQFRPDVQTANFTLTTIVSVSDQQKPNTASLLTMKTAKEIPTQKVSSASHSLVPWKSTIREEVHQLDEVLQLISTNYGDDMQSVPESFTVAVLETSSKFFTTHQEEALPPSQPKAFTTPRSGTARSYHWLERANQDDSVHPLQEHQLSLPAQ</sequence>
<keyword evidence="3" id="KW-1185">Reference proteome</keyword>
<evidence type="ECO:0000256" key="1">
    <source>
        <dbReference type="SAM" id="MobiDB-lite"/>
    </source>
</evidence>
<accession>A0ABR4BQ50</accession>
<evidence type="ECO:0000313" key="3">
    <source>
        <dbReference type="Proteomes" id="UP001595075"/>
    </source>
</evidence>
<reference evidence="2 3" key="1">
    <citation type="journal article" date="2024" name="Commun. Biol.">
        <title>Comparative genomic analysis of thermophilic fungi reveals convergent evolutionary adaptations and gene losses.</title>
        <authorList>
            <person name="Steindorff A.S."/>
            <person name="Aguilar-Pontes M.V."/>
            <person name="Robinson A.J."/>
            <person name="Andreopoulos B."/>
            <person name="LaButti K."/>
            <person name="Kuo A."/>
            <person name="Mondo S."/>
            <person name="Riley R."/>
            <person name="Otillar R."/>
            <person name="Haridas S."/>
            <person name="Lipzen A."/>
            <person name="Grimwood J."/>
            <person name="Schmutz J."/>
            <person name="Clum A."/>
            <person name="Reid I.D."/>
            <person name="Moisan M.C."/>
            <person name="Butler G."/>
            <person name="Nguyen T.T.M."/>
            <person name="Dewar K."/>
            <person name="Conant G."/>
            <person name="Drula E."/>
            <person name="Henrissat B."/>
            <person name="Hansel C."/>
            <person name="Singer S."/>
            <person name="Hutchinson M.I."/>
            <person name="de Vries R.P."/>
            <person name="Natvig D.O."/>
            <person name="Powell A.J."/>
            <person name="Tsang A."/>
            <person name="Grigoriev I.V."/>
        </authorList>
    </citation>
    <scope>NUCLEOTIDE SEQUENCE [LARGE SCALE GENOMIC DNA]</scope>
    <source>
        <strain evidence="2 3">CBS 494.80</strain>
    </source>
</reference>
<protein>
    <submittedName>
        <fullName evidence="2">Uncharacterized protein</fullName>
    </submittedName>
</protein>
<feature type="compositionally biased region" description="Polar residues" evidence="1">
    <location>
        <begin position="156"/>
        <end position="165"/>
    </location>
</feature>
<proteinExistence type="predicted"/>
<comment type="caution">
    <text evidence="2">The sequence shown here is derived from an EMBL/GenBank/DDBJ whole genome shotgun (WGS) entry which is preliminary data.</text>
</comment>
<organism evidence="2 3">
    <name type="scientific">Oculimacula yallundae</name>
    <dbReference type="NCBI Taxonomy" id="86028"/>
    <lineage>
        <taxon>Eukaryota</taxon>
        <taxon>Fungi</taxon>
        <taxon>Dikarya</taxon>
        <taxon>Ascomycota</taxon>
        <taxon>Pezizomycotina</taxon>
        <taxon>Leotiomycetes</taxon>
        <taxon>Helotiales</taxon>
        <taxon>Ploettnerulaceae</taxon>
        <taxon>Oculimacula</taxon>
    </lineage>
</organism>
<dbReference type="EMBL" id="JAZHXI010000025">
    <property type="protein sequence ID" value="KAL2059874.1"/>
    <property type="molecule type" value="Genomic_DNA"/>
</dbReference>
<dbReference type="Proteomes" id="UP001595075">
    <property type="component" value="Unassembled WGS sequence"/>
</dbReference>
<gene>
    <name evidence="2" type="ORF">VTL71DRAFT_10029</name>
</gene>
<feature type="region of interest" description="Disordered" evidence="1">
    <location>
        <begin position="145"/>
        <end position="165"/>
    </location>
</feature>
<name>A0ABR4BQ50_9HELO</name>
<evidence type="ECO:0000313" key="2">
    <source>
        <dbReference type="EMBL" id="KAL2059874.1"/>
    </source>
</evidence>